<protein>
    <submittedName>
        <fullName evidence="3">SDR family oxidoreductase</fullName>
    </submittedName>
</protein>
<dbReference type="InterPro" id="IPR057326">
    <property type="entry name" value="KR_dom"/>
</dbReference>
<dbReference type="EMBL" id="JAPWIE010000004">
    <property type="protein sequence ID" value="MCZ4551035.1"/>
    <property type="molecule type" value="Genomic_DNA"/>
</dbReference>
<dbReference type="InterPro" id="IPR002347">
    <property type="entry name" value="SDR_fam"/>
</dbReference>
<dbReference type="PANTHER" id="PTHR42808:SF3">
    <property type="entry name" value="HYDROXYSTEROID DEHYDROGENASE-LIKE PROTEIN 2"/>
    <property type="match status" value="1"/>
</dbReference>
<dbReference type="InterPro" id="IPR051935">
    <property type="entry name" value="HSDL2"/>
</dbReference>
<dbReference type="PANTHER" id="PTHR42808">
    <property type="entry name" value="HYDROXYSTEROID DEHYDROGENASE-LIKE PROTEIN 2"/>
    <property type="match status" value="1"/>
</dbReference>
<dbReference type="PRINTS" id="PR00081">
    <property type="entry name" value="GDHRDH"/>
</dbReference>
<dbReference type="Pfam" id="PF13561">
    <property type="entry name" value="adh_short_C2"/>
    <property type="match status" value="1"/>
</dbReference>
<evidence type="ECO:0000313" key="4">
    <source>
        <dbReference type="Proteomes" id="UP001067235"/>
    </source>
</evidence>
<keyword evidence="1" id="KW-0812">Transmembrane</keyword>
<proteinExistence type="predicted"/>
<feature type="domain" description="Ketoreductase" evidence="2">
    <location>
        <begin position="8"/>
        <end position="183"/>
    </location>
</feature>
<dbReference type="Gene3D" id="3.40.50.720">
    <property type="entry name" value="NAD(P)-binding Rossmann-like Domain"/>
    <property type="match status" value="1"/>
</dbReference>
<organism evidence="3 4">
    <name type="scientific">Gordonia rubripertincta</name>
    <name type="common">Rhodococcus corallinus</name>
    <dbReference type="NCBI Taxonomy" id="36822"/>
    <lineage>
        <taxon>Bacteria</taxon>
        <taxon>Bacillati</taxon>
        <taxon>Actinomycetota</taxon>
        <taxon>Actinomycetes</taxon>
        <taxon>Mycobacteriales</taxon>
        <taxon>Gordoniaceae</taxon>
        <taxon>Gordonia</taxon>
    </lineage>
</organism>
<keyword evidence="4" id="KW-1185">Reference proteome</keyword>
<accession>A0ABT4MWH7</accession>
<dbReference type="InterPro" id="IPR036291">
    <property type="entry name" value="NAD(P)-bd_dom_sf"/>
</dbReference>
<keyword evidence="1" id="KW-1133">Transmembrane helix</keyword>
<dbReference type="SUPFAM" id="SSF51735">
    <property type="entry name" value="NAD(P)-binding Rossmann-fold domains"/>
    <property type="match status" value="1"/>
</dbReference>
<evidence type="ECO:0000313" key="3">
    <source>
        <dbReference type="EMBL" id="MCZ4551035.1"/>
    </source>
</evidence>
<dbReference type="SMART" id="SM00822">
    <property type="entry name" value="PKS_KR"/>
    <property type="match status" value="1"/>
</dbReference>
<dbReference type="Proteomes" id="UP001067235">
    <property type="component" value="Unassembled WGS sequence"/>
</dbReference>
<comment type="caution">
    <text evidence="3">The sequence shown here is derived from an EMBL/GenBank/DDBJ whole genome shotgun (WGS) entry which is preliminary data.</text>
</comment>
<dbReference type="NCBIfam" id="NF006133">
    <property type="entry name" value="PRK08278.1"/>
    <property type="match status" value="1"/>
</dbReference>
<name>A0ABT4MWH7_GORRU</name>
<reference evidence="3" key="1">
    <citation type="submission" date="2022-12" db="EMBL/GenBank/DDBJ databases">
        <authorList>
            <person name="Krivoruchko A.V."/>
            <person name="Elkin A."/>
        </authorList>
    </citation>
    <scope>NUCLEOTIDE SEQUENCE</scope>
    <source>
        <strain evidence="3">IEGM 1388</strain>
    </source>
</reference>
<evidence type="ECO:0000259" key="2">
    <source>
        <dbReference type="SMART" id="SM00822"/>
    </source>
</evidence>
<evidence type="ECO:0000256" key="1">
    <source>
        <dbReference type="SAM" id="Phobius"/>
    </source>
</evidence>
<sequence length="289" mass="29813">MSDDMSGRTLVMSGGSRGIGLAIATAFGAAGGNVVLLAKTDEPHPKLSGTVHTAVAEVESAGGNATAVVGDVRVDDDVARAARVALEQFGGIDVVVNNASVLNVSGSLDLSLKRFDLMQQVNVRGTFALTQACLPSLLKSGGGHVLTLSPPLNMSARWLAEHPGYMLAKYGMTLAAFGFAAEFGKEGMSSNCLWPQSLIATDAVANLYGGAKAIAHARSPQIMADAAMAIISQSIGQQNGRAFIDVDVLTADGVSDLSKYGAADGVDYDIFVDQPGDEQSVVLTRVEGI</sequence>
<keyword evidence="1" id="KW-0472">Membrane</keyword>
<gene>
    <name evidence="3" type="ORF">O4213_13675</name>
</gene>
<feature type="transmembrane region" description="Helical" evidence="1">
    <location>
        <begin position="20"/>
        <end position="38"/>
    </location>
</feature>